<proteinExistence type="predicted"/>
<dbReference type="InterPro" id="IPR050490">
    <property type="entry name" value="Bact_solute-bd_prot1"/>
</dbReference>
<comment type="caution">
    <text evidence="2">The sequence shown here is derived from an EMBL/GenBank/DDBJ whole genome shotgun (WGS) entry which is preliminary data.</text>
</comment>
<sequence>MTTRRAFLGAALGASAAAAGLTACSGVAGGGGGGNSTGDSTEILVNWWGGDDRAKRTQQVISLFGKAHAGVKVTASFSDFNSYFQKLNTQAAGGGLPDVIQLGGGYVPQYMRKGQLLELTKYVDDKTIDISDIDKGQIEQGQVDGKLYAVTIGGNMPGLIYNKSMLERAGVEPPAADITWNAFADYLRTLQAKLPTGVYAVDHLEGPLFTTWMRQRYPEEYTPDYKVAYSEADVTEYLQYWQELRAAGVNITGQLEAAEIANSAANAAPIALGKAVFASQWTNYLGQFQILMKDELAMTRLPSGGKQAGDFVQASQFFSVAATSKAPQTAAQFINFFIHDAGALKILGVERGVPASAAARDLVTPTLKPYDQVQVQFMSDYAVKARPKSQLDPDNSAAVGDALNRAEQSVALNHVSPAAAAKKFMSDAAKALTS</sequence>
<feature type="chain" id="PRO_5038776633" evidence="1">
    <location>
        <begin position="20"/>
        <end position="434"/>
    </location>
</feature>
<evidence type="ECO:0000256" key="1">
    <source>
        <dbReference type="SAM" id="SignalP"/>
    </source>
</evidence>
<evidence type="ECO:0000313" key="3">
    <source>
        <dbReference type="Proteomes" id="UP000292027"/>
    </source>
</evidence>
<dbReference type="InterPro" id="IPR006311">
    <property type="entry name" value="TAT_signal"/>
</dbReference>
<organism evidence="2 3">
    <name type="scientific">Kribbella rubisoli</name>
    <dbReference type="NCBI Taxonomy" id="3075929"/>
    <lineage>
        <taxon>Bacteria</taxon>
        <taxon>Bacillati</taxon>
        <taxon>Actinomycetota</taxon>
        <taxon>Actinomycetes</taxon>
        <taxon>Propionibacteriales</taxon>
        <taxon>Kribbellaceae</taxon>
        <taxon>Kribbella</taxon>
    </lineage>
</organism>
<dbReference type="AlphaFoldDB" id="A0A4Q7WMS6"/>
<dbReference type="Pfam" id="PF01547">
    <property type="entry name" value="SBP_bac_1"/>
    <property type="match status" value="1"/>
</dbReference>
<dbReference type="PANTHER" id="PTHR43649:SF11">
    <property type="entry name" value="ABC TRANSPORTER SUBSTRATE-BINDING PROTEIN YESO-RELATED"/>
    <property type="match status" value="1"/>
</dbReference>
<dbReference type="RefSeq" id="WP_130447866.1">
    <property type="nucleotide sequence ID" value="NZ_SHKR01000015.1"/>
</dbReference>
<dbReference type="SUPFAM" id="SSF53850">
    <property type="entry name" value="Periplasmic binding protein-like II"/>
    <property type="match status" value="1"/>
</dbReference>
<name>A0A4Q7WMS6_9ACTN</name>
<dbReference type="EMBL" id="SHKR01000015">
    <property type="protein sequence ID" value="RZU11424.1"/>
    <property type="molecule type" value="Genomic_DNA"/>
</dbReference>
<dbReference type="PROSITE" id="PS51318">
    <property type="entry name" value="TAT"/>
    <property type="match status" value="1"/>
</dbReference>
<dbReference type="PROSITE" id="PS51257">
    <property type="entry name" value="PROKAR_LIPOPROTEIN"/>
    <property type="match status" value="1"/>
</dbReference>
<dbReference type="PANTHER" id="PTHR43649">
    <property type="entry name" value="ARABINOSE-BINDING PROTEIN-RELATED"/>
    <property type="match status" value="1"/>
</dbReference>
<gene>
    <name evidence="2" type="ORF">EV645_6594</name>
</gene>
<dbReference type="OrthoDB" id="7918484at2"/>
<accession>A0A4Q7WMS6</accession>
<protein>
    <submittedName>
        <fullName evidence="2">Carbohydrate ABC transporter substrate-binding protein (CUT1 family)</fullName>
    </submittedName>
</protein>
<dbReference type="InterPro" id="IPR006059">
    <property type="entry name" value="SBP"/>
</dbReference>
<evidence type="ECO:0000313" key="2">
    <source>
        <dbReference type="EMBL" id="RZU11424.1"/>
    </source>
</evidence>
<dbReference type="Proteomes" id="UP000292027">
    <property type="component" value="Unassembled WGS sequence"/>
</dbReference>
<reference evidence="2 3" key="1">
    <citation type="journal article" date="2015" name="Stand. Genomic Sci.">
        <title>Genomic Encyclopedia of Bacterial and Archaeal Type Strains, Phase III: the genomes of soil and plant-associated and newly described type strains.</title>
        <authorList>
            <person name="Whitman W.B."/>
            <person name="Woyke T."/>
            <person name="Klenk H.P."/>
            <person name="Zhou Y."/>
            <person name="Lilburn T.G."/>
            <person name="Beck B.J."/>
            <person name="De Vos P."/>
            <person name="Vandamme P."/>
            <person name="Eisen J.A."/>
            <person name="Garrity G."/>
            <person name="Hugenholtz P."/>
            <person name="Kyrpides N.C."/>
        </authorList>
    </citation>
    <scope>NUCLEOTIDE SEQUENCE [LARGE SCALE GENOMIC DNA]</scope>
    <source>
        <strain evidence="2 3">VKM Ac-2540</strain>
    </source>
</reference>
<keyword evidence="3" id="KW-1185">Reference proteome</keyword>
<dbReference type="Gene3D" id="3.40.190.10">
    <property type="entry name" value="Periplasmic binding protein-like II"/>
    <property type="match status" value="2"/>
</dbReference>
<feature type="signal peptide" evidence="1">
    <location>
        <begin position="1"/>
        <end position="19"/>
    </location>
</feature>
<keyword evidence="1" id="KW-0732">Signal</keyword>